<organism evidence="2 3">
    <name type="scientific">Panaeolus cyanescens</name>
    <dbReference type="NCBI Taxonomy" id="181874"/>
    <lineage>
        <taxon>Eukaryota</taxon>
        <taxon>Fungi</taxon>
        <taxon>Dikarya</taxon>
        <taxon>Basidiomycota</taxon>
        <taxon>Agaricomycotina</taxon>
        <taxon>Agaricomycetes</taxon>
        <taxon>Agaricomycetidae</taxon>
        <taxon>Agaricales</taxon>
        <taxon>Agaricineae</taxon>
        <taxon>Galeropsidaceae</taxon>
        <taxon>Panaeolus</taxon>
    </lineage>
</organism>
<keyword evidence="3" id="KW-1185">Reference proteome</keyword>
<dbReference type="InParanoid" id="A0A409YL61"/>
<reference evidence="2 3" key="1">
    <citation type="journal article" date="2018" name="Evol. Lett.">
        <title>Horizontal gene cluster transfer increased hallucinogenic mushroom diversity.</title>
        <authorList>
            <person name="Reynolds H.T."/>
            <person name="Vijayakumar V."/>
            <person name="Gluck-Thaler E."/>
            <person name="Korotkin H.B."/>
            <person name="Matheny P.B."/>
            <person name="Slot J.C."/>
        </authorList>
    </citation>
    <scope>NUCLEOTIDE SEQUENCE [LARGE SCALE GENOMIC DNA]</scope>
    <source>
        <strain evidence="2 3">2629</strain>
    </source>
</reference>
<evidence type="ECO:0000256" key="1">
    <source>
        <dbReference type="SAM" id="MobiDB-lite"/>
    </source>
</evidence>
<dbReference type="AlphaFoldDB" id="A0A409YL61"/>
<evidence type="ECO:0000313" key="3">
    <source>
        <dbReference type="Proteomes" id="UP000284842"/>
    </source>
</evidence>
<dbReference type="EMBL" id="NHTK01001025">
    <property type="protein sequence ID" value="PPR03765.1"/>
    <property type="molecule type" value="Genomic_DNA"/>
</dbReference>
<dbReference type="Proteomes" id="UP000284842">
    <property type="component" value="Unassembled WGS sequence"/>
</dbReference>
<evidence type="ECO:0000313" key="2">
    <source>
        <dbReference type="EMBL" id="PPR03765.1"/>
    </source>
</evidence>
<proteinExistence type="predicted"/>
<gene>
    <name evidence="2" type="ORF">CVT24_007364</name>
</gene>
<accession>A0A409YL61</accession>
<feature type="region of interest" description="Disordered" evidence="1">
    <location>
        <begin position="223"/>
        <end position="266"/>
    </location>
</feature>
<name>A0A409YL61_9AGAR</name>
<comment type="caution">
    <text evidence="2">The sequence shown here is derived from an EMBL/GenBank/DDBJ whole genome shotgun (WGS) entry which is preliminary data.</text>
</comment>
<sequence length="304" mass="34815">MFPFFSWLKPIPSDQASISSESSSTSPTRAVDTSLRDSLRRLPDGCHSPKGNVIHLYTIRFARTPEDGPVSTPPPFYRDVLTAAFAISWLKPQYDAVLYQSYFYAQAFVTFLEVHYKDYITEAYAEESHYHEWAGRFVMTFFFKKNLGLPILTPQESVMGRMVDMKNDFEELMATTNHKYDNSPWNKLKRAEELEAELAAEVEEREAERAKWAAEAEEREAERAKRAEREAERAKWAAEAEEREAERAKRAVEAEEREAERAKWAVEAEEQAAKIRNMVAQIEAMRAEIAAAEQAKARASGVEA</sequence>
<protein>
    <submittedName>
        <fullName evidence="2">Uncharacterized protein</fullName>
    </submittedName>
</protein>